<evidence type="ECO:0000313" key="4">
    <source>
        <dbReference type="Proteomes" id="UP001299235"/>
    </source>
</evidence>
<gene>
    <name evidence="3" type="ORF">LKD42_08045</name>
</gene>
<sequence>MDEKKILDMIKKSGENVDAPEEIHPEQIKRLLEEQPVDKKSRFRRYAQWGAVAAVFALAIIGGVTGLTRLSGTNGENSQNEAGTMSLADASQSTKATGETEIFEVTTENTTEATTEKTTTAQTSADVESGNYAFAGAKSYQEIFDALKKTESGYGGYETAELARGTTNEHIVEDSAMTAMDMGNSETNAGAGLSYSKTNLQEAGVDEADVVKTDGKYLYVMKATGSVRLIRAEDKALQTEGTIMLDALNETPQEMYVDGDTLSLIVTGSKTTLNSDAEEDTYTADTENYTKLYTYDISDRSQPQLTGVVQQQGHYSTSRKNGDIVYLFTQFDPQVSDASEIDEYIPAVNGARMESSDIFLPEYQNSTSCLVISSVSTGKPDAIIDQKAVVSAAENFYVSENNIYISNTNWSSDVTMTQILKFSCQKGKIQAKGAADLKGSLNDSFSMNEYNSYLRVVLTDYSGETQKNALYVLDDAMQVCGNIGDLAEGEDIRSARFLGDIGYFVTFRNTDPLFSVDLSDPSDPKILGELKITGFSSYLHFYGENKLLGVGNEVDPETGAYTGIKLAMFDVSDPSNVKQLHKFVIKDTYDCPLFYNYKAAMIDTEKNVFGFMCDSSYMVFCYDEEKGFENVFTENLGDSYYGYSYNGLQEVRGCFIGDNFYLVGGGQIRIYDMANDYKEVGRLEL</sequence>
<feature type="region of interest" description="Disordered" evidence="1">
    <location>
        <begin position="69"/>
        <end position="98"/>
    </location>
</feature>
<evidence type="ECO:0000256" key="1">
    <source>
        <dbReference type="SAM" id="MobiDB-lite"/>
    </source>
</evidence>
<dbReference type="Pfam" id="PF09826">
    <property type="entry name" value="Beta_propel"/>
    <property type="match status" value="1"/>
</dbReference>
<dbReference type="InterPro" id="IPR019198">
    <property type="entry name" value="Beta_propeller_containing"/>
</dbReference>
<feature type="compositionally biased region" description="Polar residues" evidence="1">
    <location>
        <begin position="69"/>
        <end position="97"/>
    </location>
</feature>
<reference evidence="3 4" key="1">
    <citation type="submission" date="2021-10" db="EMBL/GenBank/DDBJ databases">
        <title>Anaerobic single-cell dispensing facilitates the cultivation of human gut bacteria.</title>
        <authorList>
            <person name="Afrizal A."/>
        </authorList>
    </citation>
    <scope>NUCLEOTIDE SEQUENCE [LARGE SCALE GENOMIC DNA]</scope>
    <source>
        <strain evidence="3 4">CLA-AA-H246</strain>
    </source>
</reference>
<evidence type="ECO:0000313" key="3">
    <source>
        <dbReference type="EMBL" id="MCC2149205.1"/>
    </source>
</evidence>
<keyword evidence="2" id="KW-0472">Membrane</keyword>
<comment type="caution">
    <text evidence="3">The sequence shown here is derived from an EMBL/GenBank/DDBJ whole genome shotgun (WGS) entry which is preliminary data.</text>
</comment>
<protein>
    <submittedName>
        <fullName evidence="3">Beta-propeller domain-containing protein</fullName>
    </submittedName>
</protein>
<keyword evidence="2" id="KW-1133">Transmembrane helix</keyword>
<dbReference type="Proteomes" id="UP001299235">
    <property type="component" value="Unassembled WGS sequence"/>
</dbReference>
<evidence type="ECO:0000256" key="2">
    <source>
        <dbReference type="SAM" id="Phobius"/>
    </source>
</evidence>
<dbReference type="EMBL" id="JAJEQE010000023">
    <property type="protein sequence ID" value="MCC2149205.1"/>
    <property type="molecule type" value="Genomic_DNA"/>
</dbReference>
<accession>A0ABS8EVK6</accession>
<keyword evidence="2" id="KW-0812">Transmembrane</keyword>
<keyword evidence="4" id="KW-1185">Reference proteome</keyword>
<organism evidence="3 4">
    <name type="scientific">Hominisplanchenecus faecis</name>
    <dbReference type="NCBI Taxonomy" id="2885351"/>
    <lineage>
        <taxon>Bacteria</taxon>
        <taxon>Bacillati</taxon>
        <taxon>Bacillota</taxon>
        <taxon>Clostridia</taxon>
        <taxon>Lachnospirales</taxon>
        <taxon>Lachnospiraceae</taxon>
        <taxon>Hominisplanchenecus</taxon>
    </lineage>
</organism>
<name>A0ABS8EVK6_9FIRM</name>
<dbReference type="RefSeq" id="WP_248835375.1">
    <property type="nucleotide sequence ID" value="NZ_JAJEQE010000023.1"/>
</dbReference>
<feature type="transmembrane region" description="Helical" evidence="2">
    <location>
        <begin position="49"/>
        <end position="70"/>
    </location>
</feature>
<proteinExistence type="predicted"/>